<accession>A0A210QRF7</accession>
<organism evidence="2 3">
    <name type="scientific">Mizuhopecten yessoensis</name>
    <name type="common">Japanese scallop</name>
    <name type="synonym">Patinopecten yessoensis</name>
    <dbReference type="NCBI Taxonomy" id="6573"/>
    <lineage>
        <taxon>Eukaryota</taxon>
        <taxon>Metazoa</taxon>
        <taxon>Spiralia</taxon>
        <taxon>Lophotrochozoa</taxon>
        <taxon>Mollusca</taxon>
        <taxon>Bivalvia</taxon>
        <taxon>Autobranchia</taxon>
        <taxon>Pteriomorphia</taxon>
        <taxon>Pectinida</taxon>
        <taxon>Pectinoidea</taxon>
        <taxon>Pectinidae</taxon>
        <taxon>Mizuhopecten</taxon>
    </lineage>
</organism>
<feature type="region of interest" description="Disordered" evidence="1">
    <location>
        <begin position="172"/>
        <end position="192"/>
    </location>
</feature>
<evidence type="ECO:0000313" key="3">
    <source>
        <dbReference type="Proteomes" id="UP000242188"/>
    </source>
</evidence>
<feature type="compositionally biased region" description="Basic and acidic residues" evidence="1">
    <location>
        <begin position="567"/>
        <end position="577"/>
    </location>
</feature>
<evidence type="ECO:0000313" key="2">
    <source>
        <dbReference type="EMBL" id="OWF51336.1"/>
    </source>
</evidence>
<reference evidence="2 3" key="1">
    <citation type="journal article" date="2017" name="Nat. Ecol. Evol.">
        <title>Scallop genome provides insights into evolution of bilaterian karyotype and development.</title>
        <authorList>
            <person name="Wang S."/>
            <person name="Zhang J."/>
            <person name="Jiao W."/>
            <person name="Li J."/>
            <person name="Xun X."/>
            <person name="Sun Y."/>
            <person name="Guo X."/>
            <person name="Huan P."/>
            <person name="Dong B."/>
            <person name="Zhang L."/>
            <person name="Hu X."/>
            <person name="Sun X."/>
            <person name="Wang J."/>
            <person name="Zhao C."/>
            <person name="Wang Y."/>
            <person name="Wang D."/>
            <person name="Huang X."/>
            <person name="Wang R."/>
            <person name="Lv J."/>
            <person name="Li Y."/>
            <person name="Zhang Z."/>
            <person name="Liu B."/>
            <person name="Lu W."/>
            <person name="Hui Y."/>
            <person name="Liang J."/>
            <person name="Zhou Z."/>
            <person name="Hou R."/>
            <person name="Li X."/>
            <person name="Liu Y."/>
            <person name="Li H."/>
            <person name="Ning X."/>
            <person name="Lin Y."/>
            <person name="Zhao L."/>
            <person name="Xing Q."/>
            <person name="Dou J."/>
            <person name="Li Y."/>
            <person name="Mao J."/>
            <person name="Guo H."/>
            <person name="Dou H."/>
            <person name="Li T."/>
            <person name="Mu C."/>
            <person name="Jiang W."/>
            <person name="Fu Q."/>
            <person name="Fu X."/>
            <person name="Miao Y."/>
            <person name="Liu J."/>
            <person name="Yu Q."/>
            <person name="Li R."/>
            <person name="Liao H."/>
            <person name="Li X."/>
            <person name="Kong Y."/>
            <person name="Jiang Z."/>
            <person name="Chourrout D."/>
            <person name="Li R."/>
            <person name="Bao Z."/>
        </authorList>
    </citation>
    <scope>NUCLEOTIDE SEQUENCE [LARGE SCALE GENOMIC DNA]</scope>
    <source>
        <strain evidence="2 3">PY_sf001</strain>
    </source>
</reference>
<dbReference type="Proteomes" id="UP000242188">
    <property type="component" value="Unassembled WGS sequence"/>
</dbReference>
<gene>
    <name evidence="2" type="ORF">KP79_PYT09673</name>
</gene>
<name>A0A210QRF7_MIZYE</name>
<dbReference type="OrthoDB" id="6104345at2759"/>
<dbReference type="EMBL" id="NEDP02002282">
    <property type="protein sequence ID" value="OWF51336.1"/>
    <property type="molecule type" value="Genomic_DNA"/>
</dbReference>
<comment type="caution">
    <text evidence="2">The sequence shown here is derived from an EMBL/GenBank/DDBJ whole genome shotgun (WGS) entry which is preliminary data.</text>
</comment>
<proteinExistence type="predicted"/>
<dbReference type="AlphaFoldDB" id="A0A210QRF7"/>
<feature type="compositionally biased region" description="Basic and acidic residues" evidence="1">
    <location>
        <begin position="499"/>
        <end position="519"/>
    </location>
</feature>
<protein>
    <submittedName>
        <fullName evidence="2">Uncharacterized protein</fullName>
    </submittedName>
</protein>
<keyword evidence="3" id="KW-1185">Reference proteome</keyword>
<sequence length="577" mass="64308">MAAKVTPYFILTAGGLTSTTPPGDDDTEYVTENLAKISRHGRAANGNSQSKKLISFTRNEITQKRMDLIRQRLEESRVRYMDACKTASNDASRVTRSQTKLTDRSEKAVPKIGDNITPHTYGMPESPETKLRSRIQQKKVEMVSLSNTKSSETSKGSFPYVYFVVSVDRTQNQSNSIQESVDESQSKDSRRYRSALMSRMQKRYIKEDDRAKMQQIAGEVGLKSDVVPPPSRSSISQRTISFPMSHQSTSPPRNPPATPATIGSACHFLDNDSLSMDMKGGKTSSIDLADISIIGTSRPSTKQMSTRVLELPFMSVDIQRKNLGTASASTIESKSMEIVSKSSFTSSQEFENRRVHFSETIDLPMIKGSRIVITPTIPTQITPRPSTMPALIGKKEAEFKETFKQAYERQRNFQHQTPGTPRPRRIGTPLTLPKIDIVSGVYDELVIKAIESYVREFPPTSKQGQVARQLLRQLQERSISAADLSQMDDHRMRGHKKLSIKELPDDGSKSRKAEYKTEKSGGGAIRRGQKSKDRLYSTIAPTCFKMANPGGLEETTSSSGSSKQNRKSAEKVQVKEQ</sequence>
<evidence type="ECO:0000256" key="1">
    <source>
        <dbReference type="SAM" id="MobiDB-lite"/>
    </source>
</evidence>
<feature type="compositionally biased region" description="Low complexity" evidence="1">
    <location>
        <begin position="550"/>
        <end position="562"/>
    </location>
</feature>
<feature type="region of interest" description="Disordered" evidence="1">
    <location>
        <begin position="481"/>
        <end position="577"/>
    </location>
</feature>